<dbReference type="PANTHER" id="PTHR21485:SF6">
    <property type="entry name" value="N-ACYLNEURAMINATE CYTIDYLYLTRANSFERASE-RELATED"/>
    <property type="match status" value="1"/>
</dbReference>
<protein>
    <recommendedName>
        <fullName evidence="2">CMP-N-acetylneuraminic acid synthetase</fullName>
    </recommendedName>
</protein>
<reference evidence="1" key="1">
    <citation type="submission" date="2018-05" db="EMBL/GenBank/DDBJ databases">
        <authorList>
            <person name="Lanie J.A."/>
            <person name="Ng W.-L."/>
            <person name="Kazmierczak K.M."/>
            <person name="Andrzejewski T.M."/>
            <person name="Davidsen T.M."/>
            <person name="Wayne K.J."/>
            <person name="Tettelin H."/>
            <person name="Glass J.I."/>
            <person name="Rusch D."/>
            <person name="Podicherti R."/>
            <person name="Tsui H.-C.T."/>
            <person name="Winkler M.E."/>
        </authorList>
    </citation>
    <scope>NUCLEOTIDE SEQUENCE</scope>
</reference>
<dbReference type="CDD" id="cd02513">
    <property type="entry name" value="CMP-NeuAc_Synthase"/>
    <property type="match status" value="1"/>
</dbReference>
<dbReference type="AlphaFoldDB" id="A0A382K8Y5"/>
<dbReference type="Pfam" id="PF02348">
    <property type="entry name" value="CTP_transf_3"/>
    <property type="match status" value="1"/>
</dbReference>
<accession>A0A382K8Y5</accession>
<evidence type="ECO:0000313" key="1">
    <source>
        <dbReference type="EMBL" id="SVC20649.1"/>
    </source>
</evidence>
<dbReference type="EMBL" id="UINC01079027">
    <property type="protein sequence ID" value="SVC20649.1"/>
    <property type="molecule type" value="Genomic_DNA"/>
</dbReference>
<dbReference type="PANTHER" id="PTHR21485">
    <property type="entry name" value="HAD SUPERFAMILY MEMBERS CMAS AND KDSC"/>
    <property type="match status" value="1"/>
</dbReference>
<proteinExistence type="predicted"/>
<dbReference type="InterPro" id="IPR003329">
    <property type="entry name" value="Cytidylyl_trans"/>
</dbReference>
<sequence>MIKEGKLLALITARGGSKRLPKKNILKLANKPLIAWTIEASLKSPYIDEVIVSTDDVEIAEISRSYGADVPFIRPPELATENASSIDVLKHAVLTLKNLDRHFDYLILLQPTSPLRKATHINEAIQMYVDKKAKVVISVCEVSHPIEWTGLLPDDLSMDDFFSQELQGKRVQDLPQRYRLNGAIYIINIHEFLKHNSIMLKEGSYGFIMDREDSVDIDNHIDFKFAEFLIHNNRN</sequence>
<gene>
    <name evidence="1" type="ORF">METZ01_LOCUS273503</name>
</gene>
<dbReference type="SUPFAM" id="SSF53448">
    <property type="entry name" value="Nucleotide-diphospho-sugar transferases"/>
    <property type="match status" value="1"/>
</dbReference>
<dbReference type="Gene3D" id="3.90.550.10">
    <property type="entry name" value="Spore Coat Polysaccharide Biosynthesis Protein SpsA, Chain A"/>
    <property type="match status" value="1"/>
</dbReference>
<evidence type="ECO:0008006" key="2">
    <source>
        <dbReference type="Google" id="ProtNLM"/>
    </source>
</evidence>
<dbReference type="GO" id="GO:0008781">
    <property type="term" value="F:N-acylneuraminate cytidylyltransferase activity"/>
    <property type="evidence" value="ECO:0007669"/>
    <property type="project" value="TreeGrafter"/>
</dbReference>
<organism evidence="1">
    <name type="scientific">marine metagenome</name>
    <dbReference type="NCBI Taxonomy" id="408172"/>
    <lineage>
        <taxon>unclassified sequences</taxon>
        <taxon>metagenomes</taxon>
        <taxon>ecological metagenomes</taxon>
    </lineage>
</organism>
<dbReference type="InterPro" id="IPR029044">
    <property type="entry name" value="Nucleotide-diphossugar_trans"/>
</dbReference>
<name>A0A382K8Y5_9ZZZZ</name>
<dbReference type="InterPro" id="IPR050793">
    <property type="entry name" value="CMP-NeuNAc_synthase"/>
</dbReference>